<dbReference type="EMBL" id="MU155222">
    <property type="protein sequence ID" value="KAF9479004.1"/>
    <property type="molecule type" value="Genomic_DNA"/>
</dbReference>
<dbReference type="OrthoDB" id="3103485at2759"/>
<comment type="caution">
    <text evidence="2">The sequence shown here is derived from an EMBL/GenBank/DDBJ whole genome shotgun (WGS) entry which is preliminary data.</text>
</comment>
<reference evidence="2" key="1">
    <citation type="submission" date="2020-11" db="EMBL/GenBank/DDBJ databases">
        <authorList>
            <consortium name="DOE Joint Genome Institute"/>
            <person name="Ahrendt S."/>
            <person name="Riley R."/>
            <person name="Andreopoulos W."/>
            <person name="Labutti K."/>
            <person name="Pangilinan J."/>
            <person name="Ruiz-Duenas F.J."/>
            <person name="Barrasa J.M."/>
            <person name="Sanchez-Garcia M."/>
            <person name="Camarero S."/>
            <person name="Miyauchi S."/>
            <person name="Serrano A."/>
            <person name="Linde D."/>
            <person name="Babiker R."/>
            <person name="Drula E."/>
            <person name="Ayuso-Fernandez I."/>
            <person name="Pacheco R."/>
            <person name="Padilla G."/>
            <person name="Ferreira P."/>
            <person name="Barriuso J."/>
            <person name="Kellner H."/>
            <person name="Castanera R."/>
            <person name="Alfaro M."/>
            <person name="Ramirez L."/>
            <person name="Pisabarro A.G."/>
            <person name="Kuo A."/>
            <person name="Tritt A."/>
            <person name="Lipzen A."/>
            <person name="He G."/>
            <person name="Yan M."/>
            <person name="Ng V."/>
            <person name="Cullen D."/>
            <person name="Martin F."/>
            <person name="Rosso M.-N."/>
            <person name="Henrissat B."/>
            <person name="Hibbett D."/>
            <person name="Martinez A.T."/>
            <person name="Grigoriev I.V."/>
        </authorList>
    </citation>
    <scope>NUCLEOTIDE SEQUENCE</scope>
    <source>
        <strain evidence="2">CIRM-BRFM 674</strain>
    </source>
</reference>
<gene>
    <name evidence="2" type="ORF">BDN70DRAFT_895297</name>
</gene>
<sequence length="151" mass="17255">MPESVDALEAQLALLNSLAPYYRSVYDATGGETTKDETAFLERLYDWWFIFWRLKIQDFGGTAKSLSNATKRKQQWIVEQLQLAASTAPEGPLERSWQMQLTVWEGRCGVSAKRKYTERDNSESVETPTRPCPRPKKAKLMLQSSGEMSLE</sequence>
<dbReference type="AlphaFoldDB" id="A0A9P6D054"/>
<feature type="region of interest" description="Disordered" evidence="1">
    <location>
        <begin position="115"/>
        <end position="151"/>
    </location>
</feature>
<evidence type="ECO:0000256" key="1">
    <source>
        <dbReference type="SAM" id="MobiDB-lite"/>
    </source>
</evidence>
<organism evidence="2 3">
    <name type="scientific">Pholiota conissans</name>
    <dbReference type="NCBI Taxonomy" id="109636"/>
    <lineage>
        <taxon>Eukaryota</taxon>
        <taxon>Fungi</taxon>
        <taxon>Dikarya</taxon>
        <taxon>Basidiomycota</taxon>
        <taxon>Agaricomycotina</taxon>
        <taxon>Agaricomycetes</taxon>
        <taxon>Agaricomycetidae</taxon>
        <taxon>Agaricales</taxon>
        <taxon>Agaricineae</taxon>
        <taxon>Strophariaceae</taxon>
        <taxon>Pholiota</taxon>
    </lineage>
</organism>
<keyword evidence="3" id="KW-1185">Reference proteome</keyword>
<evidence type="ECO:0000313" key="3">
    <source>
        <dbReference type="Proteomes" id="UP000807469"/>
    </source>
</evidence>
<dbReference type="Proteomes" id="UP000807469">
    <property type="component" value="Unassembled WGS sequence"/>
</dbReference>
<evidence type="ECO:0000313" key="2">
    <source>
        <dbReference type="EMBL" id="KAF9479004.1"/>
    </source>
</evidence>
<name>A0A9P6D054_9AGAR</name>
<accession>A0A9P6D054</accession>
<protein>
    <submittedName>
        <fullName evidence="2">Uncharacterized protein</fullName>
    </submittedName>
</protein>
<proteinExistence type="predicted"/>
<feature type="compositionally biased region" description="Polar residues" evidence="1">
    <location>
        <begin position="142"/>
        <end position="151"/>
    </location>
</feature>